<evidence type="ECO:0000256" key="5">
    <source>
        <dbReference type="ARBA" id="ARBA00023211"/>
    </source>
</evidence>
<protein>
    <recommendedName>
        <fullName evidence="4">protein-serine/threonine phosphatase</fullName>
        <ecNumber evidence="4">3.1.3.16</ecNumber>
    </recommendedName>
</protein>
<dbReference type="Pfam" id="PF00481">
    <property type="entry name" value="PP2C"/>
    <property type="match status" value="1"/>
</dbReference>
<dbReference type="CDD" id="cd00143">
    <property type="entry name" value="PP2Cc"/>
    <property type="match status" value="1"/>
</dbReference>
<keyword evidence="8" id="KW-1185">Reference proteome</keyword>
<feature type="domain" description="PPM-type phosphatase" evidence="6">
    <location>
        <begin position="41"/>
        <end position="343"/>
    </location>
</feature>
<evidence type="ECO:0000313" key="7">
    <source>
        <dbReference type="EMBL" id="KAG7348305.1"/>
    </source>
</evidence>
<evidence type="ECO:0000313" key="8">
    <source>
        <dbReference type="Proteomes" id="UP000693970"/>
    </source>
</evidence>
<reference evidence="7" key="2">
    <citation type="submission" date="2021-04" db="EMBL/GenBank/DDBJ databases">
        <authorList>
            <person name="Podell S."/>
        </authorList>
    </citation>
    <scope>NUCLEOTIDE SEQUENCE</scope>
    <source>
        <strain evidence="7">Hildebrandi</strain>
    </source>
</reference>
<proteinExistence type="inferred from homology"/>
<comment type="cofactor">
    <cofactor evidence="2">
        <name>Mg(2+)</name>
        <dbReference type="ChEBI" id="CHEBI:18420"/>
    </cofactor>
</comment>
<gene>
    <name evidence="7" type="ORF">IV203_017010</name>
</gene>
<dbReference type="Proteomes" id="UP000693970">
    <property type="component" value="Unassembled WGS sequence"/>
</dbReference>
<dbReference type="AlphaFoldDB" id="A0A9K3KR40"/>
<accession>A0A9K3KR40</accession>
<name>A0A9K3KR40_9STRA</name>
<dbReference type="EMBL" id="JAGRRH010000020">
    <property type="protein sequence ID" value="KAG7348305.1"/>
    <property type="molecule type" value="Genomic_DNA"/>
</dbReference>
<organism evidence="7 8">
    <name type="scientific">Nitzschia inconspicua</name>
    <dbReference type="NCBI Taxonomy" id="303405"/>
    <lineage>
        <taxon>Eukaryota</taxon>
        <taxon>Sar</taxon>
        <taxon>Stramenopiles</taxon>
        <taxon>Ochrophyta</taxon>
        <taxon>Bacillariophyta</taxon>
        <taxon>Bacillariophyceae</taxon>
        <taxon>Bacillariophycidae</taxon>
        <taxon>Bacillariales</taxon>
        <taxon>Bacillariaceae</taxon>
        <taxon>Nitzschia</taxon>
    </lineage>
</organism>
<dbReference type="InterPro" id="IPR001932">
    <property type="entry name" value="PPM-type_phosphatase-like_dom"/>
</dbReference>
<dbReference type="PANTHER" id="PTHR13832">
    <property type="entry name" value="PROTEIN PHOSPHATASE 2C"/>
    <property type="match status" value="1"/>
</dbReference>
<evidence type="ECO:0000259" key="6">
    <source>
        <dbReference type="PROSITE" id="PS51746"/>
    </source>
</evidence>
<comment type="similarity">
    <text evidence="3">Belongs to the PP2C family.</text>
</comment>
<evidence type="ECO:0000256" key="2">
    <source>
        <dbReference type="ARBA" id="ARBA00001946"/>
    </source>
</evidence>
<keyword evidence="5" id="KW-0464">Manganese</keyword>
<dbReference type="EC" id="3.1.3.16" evidence="4"/>
<dbReference type="PANTHER" id="PTHR13832:SF565">
    <property type="entry name" value="AT28366P-RELATED"/>
    <property type="match status" value="1"/>
</dbReference>
<comment type="cofactor">
    <cofactor evidence="1">
        <name>Mn(2+)</name>
        <dbReference type="ChEBI" id="CHEBI:29035"/>
    </cofactor>
</comment>
<evidence type="ECO:0000256" key="3">
    <source>
        <dbReference type="ARBA" id="ARBA00006702"/>
    </source>
</evidence>
<dbReference type="PROSITE" id="PS51746">
    <property type="entry name" value="PPM_2"/>
    <property type="match status" value="1"/>
</dbReference>
<reference evidence="7" key="1">
    <citation type="journal article" date="2021" name="Sci. Rep.">
        <title>Diploid genomic architecture of Nitzschia inconspicua, an elite biomass production diatom.</title>
        <authorList>
            <person name="Oliver A."/>
            <person name="Podell S."/>
            <person name="Pinowska A."/>
            <person name="Traller J.C."/>
            <person name="Smith S.R."/>
            <person name="McClure R."/>
            <person name="Beliaev A."/>
            <person name="Bohutskyi P."/>
            <person name="Hill E.A."/>
            <person name="Rabines A."/>
            <person name="Zheng H."/>
            <person name="Allen L.Z."/>
            <person name="Kuo A."/>
            <person name="Grigoriev I.V."/>
            <person name="Allen A.E."/>
            <person name="Hazlebeck D."/>
            <person name="Allen E.E."/>
        </authorList>
    </citation>
    <scope>NUCLEOTIDE SEQUENCE</scope>
    <source>
        <strain evidence="7">Hildebrandi</strain>
    </source>
</reference>
<comment type="caution">
    <text evidence="7">The sequence shown here is derived from an EMBL/GenBank/DDBJ whole genome shotgun (WGS) entry which is preliminary data.</text>
</comment>
<evidence type="ECO:0000256" key="4">
    <source>
        <dbReference type="ARBA" id="ARBA00013081"/>
    </source>
</evidence>
<evidence type="ECO:0000256" key="1">
    <source>
        <dbReference type="ARBA" id="ARBA00001936"/>
    </source>
</evidence>
<dbReference type="SMART" id="SM00332">
    <property type="entry name" value="PP2Cc"/>
    <property type="match status" value="1"/>
</dbReference>
<sequence>MFPSFLTSVFFGENGDPRTANEPITTKSTVRGEVHEAGIKEYAFSGMQGWRMTMEDAHLVCTEIPVEGTNQVLNKGHAIFGIMDGHGGDFTSEFAADNFIKFVSANPYLQKYAKLNSEDQSNVPGIECLRQALAETFNRLDVEIRKCQNKRNDTFMNISKQQQNNGEDPPRVKFERSGSTCVVVFVTPSHIICANAGDSRAILRRGGSVLPLSFDHKPNNVPEMERINQAGGFVKCKRVDGDLAVSRGLGDFSYKSNETLPVEKQKVIPDPEFVVYPRSNQDEFMVLACDGVWDVATNEECSTFIQNLLDEGESNLGMICEEAIDTCLDKNSRDNMTIAVVTFQGCTLTPPSGLGISNAVWQRRTTRQAKQFQQSAKNAATRAATGVGLFLEEPPSNKRSINVSAGK</sequence>
<dbReference type="GO" id="GO:0004722">
    <property type="term" value="F:protein serine/threonine phosphatase activity"/>
    <property type="evidence" value="ECO:0007669"/>
    <property type="project" value="UniProtKB-EC"/>
</dbReference>
<dbReference type="InterPro" id="IPR015655">
    <property type="entry name" value="PP2C"/>
</dbReference>
<dbReference type="OrthoDB" id="10264738at2759"/>